<dbReference type="InterPro" id="IPR030855">
    <property type="entry name" value="Bifunct_BirA"/>
</dbReference>
<dbReference type="GO" id="GO:0003677">
    <property type="term" value="F:DNA binding"/>
    <property type="evidence" value="ECO:0007669"/>
    <property type="project" value="UniProtKB-UniRule"/>
</dbReference>
<dbReference type="CDD" id="cd00090">
    <property type="entry name" value="HTH_ARSR"/>
    <property type="match status" value="1"/>
</dbReference>
<evidence type="ECO:0000259" key="5">
    <source>
        <dbReference type="PROSITE" id="PS51733"/>
    </source>
</evidence>
<comment type="function">
    <text evidence="4">Acts both as a biotin--[acetyl-CoA-carboxylase] ligase and a repressor.</text>
</comment>
<feature type="domain" description="BPL/LPL catalytic" evidence="5">
    <location>
        <begin position="58"/>
        <end position="243"/>
    </location>
</feature>
<comment type="catalytic activity">
    <reaction evidence="3 4">
        <text>biotin + L-lysyl-[protein] + ATP = N(6)-biotinyl-L-lysyl-[protein] + AMP + diphosphate + H(+)</text>
        <dbReference type="Rhea" id="RHEA:11756"/>
        <dbReference type="Rhea" id="RHEA-COMP:9752"/>
        <dbReference type="Rhea" id="RHEA-COMP:10505"/>
        <dbReference type="ChEBI" id="CHEBI:15378"/>
        <dbReference type="ChEBI" id="CHEBI:29969"/>
        <dbReference type="ChEBI" id="CHEBI:30616"/>
        <dbReference type="ChEBI" id="CHEBI:33019"/>
        <dbReference type="ChEBI" id="CHEBI:57586"/>
        <dbReference type="ChEBI" id="CHEBI:83144"/>
        <dbReference type="ChEBI" id="CHEBI:456215"/>
        <dbReference type="EC" id="6.3.4.15"/>
    </reaction>
</comment>
<sequence>MVNPKRLILTRLREGGVISGQELARELGVSRVAVWKHIQSLVERGYGIMSTGGGYVLEEDGDFVYPWEFSNPELVHWEEETGSTMDLARERAASGAPAGTVVAAERQRAGRGRYGRRWETPPGSIAATVVWRPGVGLDRAWEVLFGAGAALAEVLREQGVPAVLHWPNDVYVEGKKVAGLLLEVLAEHTRLVWASVGIGVNVHSRPEVPEAGALDEWTGGRIRRVELLEEVIARMRLMLGEGPQVVRARWRRVCGLWGKRVVVEEHGKVVRGVAEDIGRRGELVVRTPEGQGVRVVTGVCTVEG</sequence>
<dbReference type="GO" id="GO:0005737">
    <property type="term" value="C:cytoplasm"/>
    <property type="evidence" value="ECO:0007669"/>
    <property type="project" value="TreeGrafter"/>
</dbReference>
<evidence type="ECO:0000256" key="1">
    <source>
        <dbReference type="ARBA" id="ARBA00022598"/>
    </source>
</evidence>
<keyword evidence="4" id="KW-0547">Nucleotide-binding</keyword>
<dbReference type="GO" id="GO:0006355">
    <property type="term" value="P:regulation of DNA-templated transcription"/>
    <property type="evidence" value="ECO:0007669"/>
    <property type="project" value="UniProtKB-UniRule"/>
</dbReference>
<keyword evidence="4" id="KW-0067">ATP-binding</keyword>
<evidence type="ECO:0000256" key="3">
    <source>
        <dbReference type="ARBA" id="ARBA00047846"/>
    </source>
</evidence>
<dbReference type="PROSITE" id="PS51733">
    <property type="entry name" value="BPL_LPL_CATALYTIC"/>
    <property type="match status" value="1"/>
</dbReference>
<feature type="binding site" evidence="4">
    <location>
        <position position="107"/>
    </location>
    <ligand>
        <name>biotin</name>
        <dbReference type="ChEBI" id="CHEBI:57586"/>
    </ligand>
</feature>
<feature type="binding site" evidence="4">
    <location>
        <begin position="111"/>
        <end position="113"/>
    </location>
    <ligand>
        <name>biotin</name>
        <dbReference type="ChEBI" id="CHEBI:57586"/>
    </ligand>
</feature>
<feature type="binding site" evidence="4">
    <location>
        <position position="176"/>
    </location>
    <ligand>
        <name>biotin</name>
        <dbReference type="ChEBI" id="CHEBI:57586"/>
    </ligand>
</feature>
<evidence type="ECO:0000313" key="6">
    <source>
        <dbReference type="EMBL" id="AEJ61061.1"/>
    </source>
</evidence>
<keyword evidence="7" id="KW-1185">Reference proteome</keyword>
<accession>G0GB37</accession>
<name>G0GB37_WINT7</name>
<evidence type="ECO:0000256" key="2">
    <source>
        <dbReference type="ARBA" id="ARBA00023267"/>
    </source>
</evidence>
<dbReference type="InterPro" id="IPR045864">
    <property type="entry name" value="aa-tRNA-synth_II/BPL/LPL"/>
</dbReference>
<dbReference type="Pfam" id="PF03099">
    <property type="entry name" value="BPL_LplA_LipB"/>
    <property type="match status" value="1"/>
</dbReference>
<dbReference type="AlphaFoldDB" id="G0GB37"/>
<dbReference type="Gene3D" id="2.30.30.100">
    <property type="match status" value="1"/>
</dbReference>
<keyword evidence="4" id="KW-0678">Repressor</keyword>
<keyword evidence="2 4" id="KW-0092">Biotin</keyword>
<dbReference type="GO" id="GO:0005524">
    <property type="term" value="F:ATP binding"/>
    <property type="evidence" value="ECO:0007669"/>
    <property type="project" value="UniProtKB-UniRule"/>
</dbReference>
<dbReference type="STRING" id="869211.Spith_0785"/>
<dbReference type="HAMAP" id="MF_00978">
    <property type="entry name" value="Bifunct_BirA"/>
    <property type="match status" value="1"/>
</dbReference>
<dbReference type="Gene3D" id="1.10.10.10">
    <property type="entry name" value="Winged helix-like DNA-binding domain superfamily/Winged helix DNA-binding domain"/>
    <property type="match status" value="1"/>
</dbReference>
<dbReference type="InterPro" id="IPR003142">
    <property type="entry name" value="BPL_C"/>
</dbReference>
<evidence type="ECO:0000313" key="7">
    <source>
        <dbReference type="Proteomes" id="UP000007254"/>
    </source>
</evidence>
<dbReference type="Gene3D" id="3.30.930.10">
    <property type="entry name" value="Bira Bifunctional Protein, Domain 2"/>
    <property type="match status" value="1"/>
</dbReference>
<dbReference type="EC" id="6.3.4.15" evidence="4"/>
<dbReference type="GO" id="GO:0004077">
    <property type="term" value="F:biotin--[biotin carboxyl-carrier protein] ligase activity"/>
    <property type="evidence" value="ECO:0007669"/>
    <property type="project" value="UniProtKB-UniRule"/>
</dbReference>
<dbReference type="Pfam" id="PF08279">
    <property type="entry name" value="HTH_11"/>
    <property type="match status" value="1"/>
</dbReference>
<dbReference type="CDD" id="cd16442">
    <property type="entry name" value="BPL"/>
    <property type="match status" value="1"/>
</dbReference>
<dbReference type="InterPro" id="IPR004408">
    <property type="entry name" value="Biotin_CoA_COase_ligase"/>
</dbReference>
<dbReference type="Pfam" id="PF02237">
    <property type="entry name" value="BPL_C"/>
    <property type="match status" value="1"/>
</dbReference>
<keyword evidence="4" id="KW-0804">Transcription</keyword>
<reference evidence="6 7" key="1">
    <citation type="submission" date="2011-06" db="EMBL/GenBank/DDBJ databases">
        <title>The complete genome of Spirochaeta thermophila DSM 6578.</title>
        <authorList>
            <consortium name="US DOE Joint Genome Institute (JGI-PGF)"/>
            <person name="Lucas S."/>
            <person name="Lapidus A."/>
            <person name="Bruce D."/>
            <person name="Goodwin L."/>
            <person name="Pitluck S."/>
            <person name="Peters L."/>
            <person name="Kyrpides N."/>
            <person name="Mavromatis K."/>
            <person name="Ivanova N."/>
            <person name="Mikailova N."/>
            <person name="Pagani I."/>
            <person name="Chertkov O."/>
            <person name="Detter J.C."/>
            <person name="Tapia R."/>
            <person name="Han C."/>
            <person name="Land M."/>
            <person name="Hauser L."/>
            <person name="Markowitz V."/>
            <person name="Cheng J.-F."/>
            <person name="Hugenholtz P."/>
            <person name="Woyke T."/>
            <person name="Wu D."/>
            <person name="Spring S."/>
            <person name="Merkhoffer B."/>
            <person name="Schneider S."/>
            <person name="Klenk H.-P."/>
            <person name="Eisen J.A."/>
        </authorList>
    </citation>
    <scope>NUCLEOTIDE SEQUENCE [LARGE SCALE GENOMIC DNA]</scope>
    <source>
        <strain evidence="7">ATCC 700085 / DSM 6578 / Z-1203</strain>
    </source>
</reference>
<dbReference type="NCBIfam" id="TIGR00121">
    <property type="entry name" value="birA_ligase"/>
    <property type="match status" value="1"/>
</dbReference>
<evidence type="ECO:0000256" key="4">
    <source>
        <dbReference type="HAMAP-Rule" id="MF_00978"/>
    </source>
</evidence>
<dbReference type="SUPFAM" id="SSF46785">
    <property type="entry name" value="Winged helix' DNA-binding domain"/>
    <property type="match status" value="1"/>
</dbReference>
<dbReference type="PANTHER" id="PTHR12835">
    <property type="entry name" value="BIOTIN PROTEIN LIGASE"/>
    <property type="match status" value="1"/>
</dbReference>
<dbReference type="PANTHER" id="PTHR12835:SF5">
    <property type="entry name" value="BIOTIN--PROTEIN LIGASE"/>
    <property type="match status" value="1"/>
</dbReference>
<dbReference type="InterPro" id="IPR013196">
    <property type="entry name" value="HTH_11"/>
</dbReference>
<dbReference type="EMBL" id="CP002903">
    <property type="protein sequence ID" value="AEJ61061.1"/>
    <property type="molecule type" value="Genomic_DNA"/>
</dbReference>
<keyword evidence="1 4" id="KW-0436">Ligase</keyword>
<dbReference type="InterPro" id="IPR004143">
    <property type="entry name" value="BPL_LPL_catalytic"/>
</dbReference>
<keyword evidence="4" id="KW-0238">DNA-binding</keyword>
<comment type="similarity">
    <text evidence="4">Belongs to the biotin--protein ligase family.</text>
</comment>
<gene>
    <name evidence="4" type="primary">birA</name>
    <name evidence="6" type="ordered locus">Spith_0785</name>
</gene>
<feature type="DNA-binding region" description="H-T-H motif" evidence="4">
    <location>
        <begin position="20"/>
        <end position="39"/>
    </location>
</feature>
<dbReference type="KEGG" id="stq:Spith_0785"/>
<dbReference type="SUPFAM" id="SSF55681">
    <property type="entry name" value="Class II aaRS and biotin synthetases"/>
    <property type="match status" value="1"/>
</dbReference>
<comment type="caution">
    <text evidence="4">Lacks conserved residue(s) required for the propagation of feature annotation.</text>
</comment>
<keyword evidence="4" id="KW-0805">Transcription regulation</keyword>
<dbReference type="Proteomes" id="UP000007254">
    <property type="component" value="Chromosome"/>
</dbReference>
<proteinExistence type="inferred from homology"/>
<protein>
    <recommendedName>
        <fullName evidence="4">Bifunctional ligase/repressor BirA</fullName>
    </recommendedName>
    <alternativeName>
        <fullName evidence="4">Biotin--[acetyl-CoA-carboxylase] ligase</fullName>
        <ecNumber evidence="4">6.3.4.15</ecNumber>
    </alternativeName>
    <alternativeName>
        <fullName evidence="4">Biotin--protein ligase</fullName>
    </alternativeName>
    <alternativeName>
        <fullName evidence="4">Biotin-[acetyl-CoA carboxylase] synthetase</fullName>
    </alternativeName>
</protein>
<dbReference type="InterPro" id="IPR011991">
    <property type="entry name" value="ArsR-like_HTH"/>
</dbReference>
<dbReference type="InterPro" id="IPR036390">
    <property type="entry name" value="WH_DNA-bd_sf"/>
</dbReference>
<dbReference type="HOGENOM" id="CLU_051096_0_0_12"/>
<organism evidence="6 7">
    <name type="scientific">Winmispira thermophila (strain ATCC 700085 / DSM 6578 / Z-1203)</name>
    <name type="common">Spirochaeta thermophila</name>
    <dbReference type="NCBI Taxonomy" id="869211"/>
    <lineage>
        <taxon>Bacteria</taxon>
        <taxon>Pseudomonadati</taxon>
        <taxon>Spirochaetota</taxon>
        <taxon>Spirochaetia</taxon>
        <taxon>Winmispirales</taxon>
        <taxon>Winmispiraceae</taxon>
        <taxon>Winmispira</taxon>
    </lineage>
</organism>
<dbReference type="InterPro" id="IPR036388">
    <property type="entry name" value="WH-like_DNA-bd_sf"/>
</dbReference>